<evidence type="ECO:0000256" key="5">
    <source>
        <dbReference type="ARBA" id="ARBA00023163"/>
    </source>
</evidence>
<dbReference type="GO" id="GO:0006276">
    <property type="term" value="P:plasmid maintenance"/>
    <property type="evidence" value="ECO:0007669"/>
    <property type="project" value="InterPro"/>
</dbReference>
<keyword evidence="5" id="KW-0804">Transcription</keyword>
<dbReference type="SUPFAM" id="SSF50118">
    <property type="entry name" value="Cell growth inhibitor/plasmid maintenance toxic component"/>
    <property type="match status" value="1"/>
</dbReference>
<dbReference type="Gene3D" id="2.30.30.110">
    <property type="match status" value="1"/>
</dbReference>
<organism evidence="8 9">
    <name type="scientific">Sphingomonas aracearum</name>
    <dbReference type="NCBI Taxonomy" id="2283317"/>
    <lineage>
        <taxon>Bacteria</taxon>
        <taxon>Pseudomonadati</taxon>
        <taxon>Pseudomonadota</taxon>
        <taxon>Alphaproteobacteria</taxon>
        <taxon>Sphingomonadales</taxon>
        <taxon>Sphingomonadaceae</taxon>
        <taxon>Sphingomonas</taxon>
    </lineage>
</organism>
<evidence type="ECO:0000313" key="8">
    <source>
        <dbReference type="EMBL" id="RDE04846.1"/>
    </source>
</evidence>
<proteinExistence type="inferred from homology"/>
<dbReference type="RefSeq" id="WP_114688584.1">
    <property type="nucleotide sequence ID" value="NZ_QQNB01000003.1"/>
</dbReference>
<evidence type="ECO:0000256" key="3">
    <source>
        <dbReference type="ARBA" id="ARBA00022491"/>
    </source>
</evidence>
<dbReference type="Pfam" id="PF01845">
    <property type="entry name" value="CcdB"/>
    <property type="match status" value="1"/>
</dbReference>
<protein>
    <recommendedName>
        <fullName evidence="2">Toxin CcdB</fullName>
    </recommendedName>
    <alternativeName>
        <fullName evidence="7">Cytotoxic protein CcdB</fullName>
    </alternativeName>
    <alternativeName>
        <fullName evidence="6">Protein LetD</fullName>
    </alternativeName>
</protein>
<accession>A0A369VR34</accession>
<name>A0A369VR34_9SPHN</name>
<comment type="similarity">
    <text evidence="1">Belongs to the CcdB toxin family.</text>
</comment>
<dbReference type="GO" id="GO:0008657">
    <property type="term" value="F:DNA topoisomerase type II (double strand cut, ATP-hydrolyzing) inhibitor activity"/>
    <property type="evidence" value="ECO:0007669"/>
    <property type="project" value="InterPro"/>
</dbReference>
<evidence type="ECO:0000313" key="9">
    <source>
        <dbReference type="Proteomes" id="UP000253918"/>
    </source>
</evidence>
<dbReference type="OrthoDB" id="9813510at2"/>
<gene>
    <name evidence="8" type="ORF">DVW87_14855</name>
</gene>
<dbReference type="AlphaFoldDB" id="A0A369VR34"/>
<dbReference type="InterPro" id="IPR002712">
    <property type="entry name" value="CcdB"/>
</dbReference>
<dbReference type="EMBL" id="QQNB01000003">
    <property type="protein sequence ID" value="RDE04846.1"/>
    <property type="molecule type" value="Genomic_DNA"/>
</dbReference>
<dbReference type="InterPro" id="IPR011067">
    <property type="entry name" value="Plasmid_toxin/cell-grow_inhib"/>
</dbReference>
<reference evidence="8 9" key="1">
    <citation type="submission" date="2018-07" db="EMBL/GenBank/DDBJ databases">
        <title>a novel species of Sphingomonas isolated from the rhizosphere soil of Araceae plant.</title>
        <authorList>
            <person name="Zhiyong W."/>
            <person name="Qinglan Z."/>
            <person name="Zhiwei F."/>
            <person name="Ding X."/>
            <person name="Gejiao W."/>
            <person name="Shixue Z."/>
        </authorList>
    </citation>
    <scope>NUCLEOTIDE SEQUENCE [LARGE SCALE GENOMIC DNA]</scope>
    <source>
        <strain evidence="8 9">WZY 27</strain>
    </source>
</reference>
<evidence type="ECO:0000256" key="7">
    <source>
        <dbReference type="ARBA" id="ARBA00033135"/>
    </source>
</evidence>
<evidence type="ECO:0000256" key="2">
    <source>
        <dbReference type="ARBA" id="ARBA00015075"/>
    </source>
</evidence>
<keyword evidence="4" id="KW-0805">Transcription regulation</keyword>
<evidence type="ECO:0000256" key="6">
    <source>
        <dbReference type="ARBA" id="ARBA00029628"/>
    </source>
</evidence>
<keyword evidence="3" id="KW-0678">Repressor</keyword>
<sequence>MAKFDVYRTPDGWLALDCQADTLNFLTTRLAVPLVPKGDAPQPVDRLNPMFVVDGEAVMMVTQFAAALPNTELRHLVTSLATHEYEIGSALDMLISGF</sequence>
<evidence type="ECO:0000256" key="4">
    <source>
        <dbReference type="ARBA" id="ARBA00023015"/>
    </source>
</evidence>
<dbReference type="Proteomes" id="UP000253918">
    <property type="component" value="Unassembled WGS sequence"/>
</dbReference>
<evidence type="ECO:0000256" key="1">
    <source>
        <dbReference type="ARBA" id="ARBA00005230"/>
    </source>
</evidence>
<comment type="caution">
    <text evidence="8">The sequence shown here is derived from an EMBL/GenBank/DDBJ whole genome shotgun (WGS) entry which is preliminary data.</text>
</comment>
<keyword evidence="9" id="KW-1185">Reference proteome</keyword>